<name>A0AA86IRF8_9ENTR</name>
<dbReference type="Proteomes" id="UP000682928">
    <property type="component" value="Chromosome"/>
</dbReference>
<evidence type="ECO:0000313" key="1">
    <source>
        <dbReference type="EMBL" id="BCU55000.1"/>
    </source>
</evidence>
<sequence length="46" mass="5553">MLITFLPMPIREITSKYQDIRLQMRKPDEYLIEPVQVIIFWCGVNI</sequence>
<dbReference type="EMBL" id="AP024590">
    <property type="protein sequence ID" value="BCU55000.1"/>
    <property type="molecule type" value="Genomic_DNA"/>
</dbReference>
<gene>
    <name evidence="1" type="ORF">ENKO_15940</name>
</gene>
<dbReference type="AlphaFoldDB" id="A0AA86IRF8"/>
<reference evidence="1" key="1">
    <citation type="submission" date="2021-04" db="EMBL/GenBank/DDBJ databases">
        <title>Difference and commonality of drug resistance evolution in various bacteria. and drug sensitivity profiles.</title>
        <authorList>
            <person name="Maeda T."/>
            <person name="Shibai A."/>
            <person name="Kawada K."/>
            <person name="Kotani H."/>
            <person name="Tarusawa Y."/>
            <person name="Tanabe K."/>
            <person name="Furusawa C."/>
        </authorList>
    </citation>
    <scope>NUCLEOTIDE SEQUENCE</scope>
    <source>
        <strain evidence="1">JCM 8580</strain>
    </source>
</reference>
<accession>A0AA86IRF8</accession>
<protein>
    <submittedName>
        <fullName evidence="1">Uncharacterized protein</fullName>
    </submittedName>
</protein>
<organism evidence="1 2">
    <name type="scientific">Enterobacter kobei</name>
    <dbReference type="NCBI Taxonomy" id="208224"/>
    <lineage>
        <taxon>Bacteria</taxon>
        <taxon>Pseudomonadati</taxon>
        <taxon>Pseudomonadota</taxon>
        <taxon>Gammaproteobacteria</taxon>
        <taxon>Enterobacterales</taxon>
        <taxon>Enterobacteriaceae</taxon>
        <taxon>Enterobacter</taxon>
        <taxon>Enterobacter cloacae complex</taxon>
    </lineage>
</organism>
<proteinExistence type="predicted"/>
<evidence type="ECO:0000313" key="2">
    <source>
        <dbReference type="Proteomes" id="UP000682928"/>
    </source>
</evidence>